<sequence>MIENFTENYGWIEIAFFYSIALGFAAQQIWKMDREIKKDKAKAAAKKAEEEAAKASGNPTPDEPKES</sequence>
<dbReference type="EMBL" id="JABWTA010000001">
    <property type="protein sequence ID" value="NVE94989.1"/>
    <property type="molecule type" value="Genomic_DNA"/>
</dbReference>
<dbReference type="AlphaFoldDB" id="A0A850HB62"/>
<reference evidence="3 4" key="1">
    <citation type="submission" date="2020-06" db="EMBL/GenBank/DDBJ databases">
        <title>Altererythrobacter lutimaris sp. nov., a marine bacterium isolated from a tidal flat.</title>
        <authorList>
            <person name="Kim D."/>
            <person name="Yoo Y."/>
            <person name="Kim J.-J."/>
        </authorList>
    </citation>
    <scope>NUCLEOTIDE SEQUENCE [LARGE SCALE GENOMIC DNA]</scope>
    <source>
        <strain evidence="3 4">JGD-16</strain>
    </source>
</reference>
<organism evidence="3 4">
    <name type="scientific">Altererythrobacter lutimaris</name>
    <dbReference type="NCBI Taxonomy" id="2743979"/>
    <lineage>
        <taxon>Bacteria</taxon>
        <taxon>Pseudomonadati</taxon>
        <taxon>Pseudomonadota</taxon>
        <taxon>Alphaproteobacteria</taxon>
        <taxon>Sphingomonadales</taxon>
        <taxon>Erythrobacteraceae</taxon>
        <taxon>Altererythrobacter</taxon>
    </lineage>
</organism>
<dbReference type="RefSeq" id="WP_176273203.1">
    <property type="nucleotide sequence ID" value="NZ_JABWTA010000001.1"/>
</dbReference>
<evidence type="ECO:0000256" key="2">
    <source>
        <dbReference type="SAM" id="Phobius"/>
    </source>
</evidence>
<evidence type="ECO:0000313" key="3">
    <source>
        <dbReference type="EMBL" id="NVE94989.1"/>
    </source>
</evidence>
<keyword evidence="2" id="KW-1133">Transmembrane helix</keyword>
<name>A0A850HB62_9SPHN</name>
<keyword evidence="2" id="KW-0472">Membrane</keyword>
<feature type="compositionally biased region" description="Basic and acidic residues" evidence="1">
    <location>
        <begin position="41"/>
        <end position="53"/>
    </location>
</feature>
<evidence type="ECO:0000256" key="1">
    <source>
        <dbReference type="SAM" id="MobiDB-lite"/>
    </source>
</evidence>
<keyword evidence="2" id="KW-0812">Transmembrane</keyword>
<accession>A0A850HB62</accession>
<comment type="caution">
    <text evidence="3">The sequence shown here is derived from an EMBL/GenBank/DDBJ whole genome shotgun (WGS) entry which is preliminary data.</text>
</comment>
<proteinExistence type="predicted"/>
<protein>
    <submittedName>
        <fullName evidence="3">Uncharacterized protein</fullName>
    </submittedName>
</protein>
<feature type="transmembrane region" description="Helical" evidence="2">
    <location>
        <begin position="12"/>
        <end position="30"/>
    </location>
</feature>
<gene>
    <name evidence="3" type="ORF">HUO12_08780</name>
</gene>
<evidence type="ECO:0000313" key="4">
    <source>
        <dbReference type="Proteomes" id="UP000546031"/>
    </source>
</evidence>
<keyword evidence="4" id="KW-1185">Reference proteome</keyword>
<dbReference type="Proteomes" id="UP000546031">
    <property type="component" value="Unassembled WGS sequence"/>
</dbReference>
<feature type="region of interest" description="Disordered" evidence="1">
    <location>
        <begin position="41"/>
        <end position="67"/>
    </location>
</feature>